<dbReference type="RefSeq" id="WP_380206273.1">
    <property type="nucleotide sequence ID" value="NZ_JBHTEK010000003.1"/>
</dbReference>
<keyword evidence="3" id="KW-1185">Reference proteome</keyword>
<organism evidence="2 3">
    <name type="scientific">Hymenobacter humi</name>
    <dbReference type="NCBI Taxonomy" id="1411620"/>
    <lineage>
        <taxon>Bacteria</taxon>
        <taxon>Pseudomonadati</taxon>
        <taxon>Bacteroidota</taxon>
        <taxon>Cytophagia</taxon>
        <taxon>Cytophagales</taxon>
        <taxon>Hymenobacteraceae</taxon>
        <taxon>Hymenobacter</taxon>
    </lineage>
</organism>
<proteinExistence type="predicted"/>
<reference evidence="2" key="1">
    <citation type="journal article" date="2014" name="Int. J. Syst. Evol. Microbiol.">
        <title>Complete genome of a new Firmicutes species belonging to the dominant human colonic microbiota ('Ruminococcus bicirculans') reveals two chromosomes and a selective capacity to utilize plant glucans.</title>
        <authorList>
            <consortium name="NISC Comparative Sequencing Program"/>
            <person name="Wegmann U."/>
            <person name="Louis P."/>
            <person name="Goesmann A."/>
            <person name="Henrissat B."/>
            <person name="Duncan S.H."/>
            <person name="Flint H.J."/>
        </authorList>
    </citation>
    <scope>NUCLEOTIDE SEQUENCE</scope>
    <source>
        <strain evidence="2">JCM 19635</strain>
    </source>
</reference>
<evidence type="ECO:0000313" key="2">
    <source>
        <dbReference type="EMBL" id="MFC7670723.1"/>
    </source>
</evidence>
<dbReference type="Gene3D" id="2.40.420.20">
    <property type="match status" value="1"/>
</dbReference>
<evidence type="ECO:0008006" key="4">
    <source>
        <dbReference type="Google" id="ProtNLM"/>
    </source>
</evidence>
<name>A0ABW2UB01_9BACT</name>
<gene>
    <name evidence="1" type="ORF">ACFQT0_26675</name>
    <name evidence="2" type="ORF">ACFQT0_27585</name>
</gene>
<dbReference type="Proteomes" id="UP001596513">
    <property type="component" value="Unassembled WGS sequence"/>
</dbReference>
<dbReference type="EMBL" id="JBHTEK010000003">
    <property type="protein sequence ID" value="MFC7670723.1"/>
    <property type="molecule type" value="Genomic_DNA"/>
</dbReference>
<evidence type="ECO:0000313" key="3">
    <source>
        <dbReference type="Proteomes" id="UP001596513"/>
    </source>
</evidence>
<reference evidence="3" key="2">
    <citation type="journal article" date="2019" name="Int. J. Syst. Evol. Microbiol.">
        <title>The Global Catalogue of Microorganisms (GCM) 10K type strain sequencing project: providing services to taxonomists for standard genome sequencing and annotation.</title>
        <authorList>
            <consortium name="The Broad Institute Genomics Platform"/>
            <consortium name="The Broad Institute Genome Sequencing Center for Infectious Disease"/>
            <person name="Wu L."/>
            <person name="Ma J."/>
        </authorList>
    </citation>
    <scope>NUCLEOTIDE SEQUENCE [LARGE SCALE GENOMIC DNA]</scope>
    <source>
        <strain evidence="3">JCM 19635</strain>
    </source>
</reference>
<dbReference type="EMBL" id="JBHTEK010000003">
    <property type="protein sequence ID" value="MFC7670561.1"/>
    <property type="molecule type" value="Genomic_DNA"/>
</dbReference>
<reference evidence="2" key="3">
    <citation type="submission" date="2024-09" db="EMBL/GenBank/DDBJ databases">
        <authorList>
            <person name="Sun Q."/>
            <person name="Mori K."/>
        </authorList>
    </citation>
    <scope>NUCLEOTIDE SEQUENCE</scope>
    <source>
        <strain evidence="2">JCM 19635</strain>
    </source>
</reference>
<protein>
    <recommendedName>
        <fullName evidence="4">Efflux RND transporter periplasmic adaptor subunit</fullName>
    </recommendedName>
</protein>
<evidence type="ECO:0000313" key="1">
    <source>
        <dbReference type="EMBL" id="MFC7670561.1"/>
    </source>
</evidence>
<sequence>MEALVRDGENSYLWTQTGERQYRRVRVSTGEGSASSVPVTAGLPPGAKVVVSGAYLLQSEYSLRQGATDSMNGMAM</sequence>
<comment type="caution">
    <text evidence="2">The sequence shown here is derived from an EMBL/GenBank/DDBJ whole genome shotgun (WGS) entry which is preliminary data.</text>
</comment>
<accession>A0ABW2UB01</accession>